<feature type="region of interest" description="Disordered" evidence="1">
    <location>
        <begin position="67"/>
        <end position="122"/>
    </location>
</feature>
<evidence type="ECO:0000259" key="2">
    <source>
        <dbReference type="PROSITE" id="PS50020"/>
    </source>
</evidence>
<name>A0A0U1LVA2_TALIS</name>
<feature type="compositionally biased region" description="Basic and acidic residues" evidence="1">
    <location>
        <begin position="107"/>
        <end position="122"/>
    </location>
</feature>
<dbReference type="Pfam" id="PF00397">
    <property type="entry name" value="WW"/>
    <property type="match status" value="1"/>
</dbReference>
<dbReference type="PROSITE" id="PS50020">
    <property type="entry name" value="WW_DOMAIN_2"/>
    <property type="match status" value="1"/>
</dbReference>
<gene>
    <name evidence="3" type="ORF">PISL3812_04345</name>
</gene>
<feature type="region of interest" description="Disordered" evidence="1">
    <location>
        <begin position="24"/>
        <end position="43"/>
    </location>
</feature>
<keyword evidence="4" id="KW-1185">Reference proteome</keyword>
<evidence type="ECO:0000256" key="1">
    <source>
        <dbReference type="SAM" id="MobiDB-lite"/>
    </source>
</evidence>
<dbReference type="EMBL" id="CVMT01000003">
    <property type="protein sequence ID" value="CRG87328.1"/>
    <property type="molecule type" value="Genomic_DNA"/>
</dbReference>
<feature type="compositionally biased region" description="Pro residues" evidence="1">
    <location>
        <begin position="32"/>
        <end position="42"/>
    </location>
</feature>
<dbReference type="Proteomes" id="UP000054383">
    <property type="component" value="Unassembled WGS sequence"/>
</dbReference>
<dbReference type="SUPFAM" id="SSF51045">
    <property type="entry name" value="WW domain"/>
    <property type="match status" value="1"/>
</dbReference>
<proteinExistence type="predicted"/>
<accession>A0A0U1LVA2</accession>
<feature type="compositionally biased region" description="Gly residues" evidence="1">
    <location>
        <begin position="73"/>
        <end position="100"/>
    </location>
</feature>
<dbReference type="InterPro" id="IPR001202">
    <property type="entry name" value="WW_dom"/>
</dbReference>
<dbReference type="OMA" id="PENAAGW"/>
<evidence type="ECO:0000313" key="3">
    <source>
        <dbReference type="EMBL" id="CRG87328.1"/>
    </source>
</evidence>
<protein>
    <recommendedName>
        <fullName evidence="2">WW domain-containing protein</fullName>
    </recommendedName>
</protein>
<dbReference type="OrthoDB" id="2367685at2759"/>
<reference evidence="3 4" key="1">
    <citation type="submission" date="2015-04" db="EMBL/GenBank/DDBJ databases">
        <authorList>
            <person name="Syromyatnikov M.Y."/>
            <person name="Popov V.N."/>
        </authorList>
    </citation>
    <scope>NUCLEOTIDE SEQUENCE [LARGE SCALE GENOMIC DNA]</scope>
    <source>
        <strain evidence="3">WF-38-12</strain>
    </source>
</reference>
<sequence>MELFEKVVEKFGPGGQQTEYVEERRDYYGGGPPQPEGPPLPRPWVARWEEQDRRWIYVNEVTGERTWERPYGGEPGYGGAPGGYGQGGYGQGSYGQGGYGGPPPGEYYREERYQEEPPKKDHSMAYGLAGAAAGAIGGAILMHEGEEIHDKWEGEKDHIEERVEDFPENAAAWTGDKVGEAEYEVDKIENNVENFPENAAEWVGDKVGGVERFGNEMENAYDEGRDEGRDGY</sequence>
<dbReference type="Gene3D" id="2.20.70.10">
    <property type="match status" value="1"/>
</dbReference>
<dbReference type="AlphaFoldDB" id="A0A0U1LVA2"/>
<evidence type="ECO:0000313" key="4">
    <source>
        <dbReference type="Proteomes" id="UP000054383"/>
    </source>
</evidence>
<feature type="domain" description="WW" evidence="2">
    <location>
        <begin position="38"/>
        <end position="72"/>
    </location>
</feature>
<dbReference type="InterPro" id="IPR036020">
    <property type="entry name" value="WW_dom_sf"/>
</dbReference>
<organism evidence="3 4">
    <name type="scientific">Talaromyces islandicus</name>
    <name type="common">Penicillium islandicum</name>
    <dbReference type="NCBI Taxonomy" id="28573"/>
    <lineage>
        <taxon>Eukaryota</taxon>
        <taxon>Fungi</taxon>
        <taxon>Dikarya</taxon>
        <taxon>Ascomycota</taxon>
        <taxon>Pezizomycotina</taxon>
        <taxon>Eurotiomycetes</taxon>
        <taxon>Eurotiomycetidae</taxon>
        <taxon>Eurotiales</taxon>
        <taxon>Trichocomaceae</taxon>
        <taxon>Talaromyces</taxon>
        <taxon>Talaromyces sect. Islandici</taxon>
    </lineage>
</organism>